<keyword evidence="1" id="KW-0805">Transcription regulation</keyword>
<sequence>MPWEKSFEESDVVEKAMLVFWQKGYDATSISDILLATGIKRSSLYNAFGGKDDLFLRSLLRYDQQRQKTLLRRMDAIDDPCECIAALIDHVVSDSLNDPSKKGCLLVNTSLDYSHRDAEIQKVVTDALKELTTFFEKAIRRGQDRGDIPASVDAKPTARALLALVAGIRVLGRGPFTKTALLQIAEQAKRLIC</sequence>
<dbReference type="Pfam" id="PF00440">
    <property type="entry name" value="TetR_N"/>
    <property type="match status" value="1"/>
</dbReference>
<dbReference type="Pfam" id="PF16925">
    <property type="entry name" value="TetR_C_13"/>
    <property type="match status" value="1"/>
</dbReference>
<gene>
    <name evidence="6" type="primary">comR</name>
    <name evidence="6" type="ORF">K227x_31850</name>
</gene>
<feature type="domain" description="HTH tetR-type" evidence="5">
    <location>
        <begin position="6"/>
        <end position="66"/>
    </location>
</feature>
<keyword evidence="3" id="KW-0804">Transcription</keyword>
<name>A0A517NCK7_9BACT</name>
<dbReference type="OrthoDB" id="113732at2"/>
<keyword evidence="2 4" id="KW-0238">DNA-binding</keyword>
<proteinExistence type="predicted"/>
<evidence type="ECO:0000256" key="3">
    <source>
        <dbReference type="ARBA" id="ARBA00023163"/>
    </source>
</evidence>
<dbReference type="Gene3D" id="1.10.357.10">
    <property type="entry name" value="Tetracycline Repressor, domain 2"/>
    <property type="match status" value="1"/>
</dbReference>
<evidence type="ECO:0000313" key="6">
    <source>
        <dbReference type="EMBL" id="QDT04788.1"/>
    </source>
</evidence>
<dbReference type="SUPFAM" id="SSF48498">
    <property type="entry name" value="Tetracyclin repressor-like, C-terminal domain"/>
    <property type="match status" value="1"/>
</dbReference>
<accession>A0A517NCK7</accession>
<dbReference type="InterPro" id="IPR011075">
    <property type="entry name" value="TetR_C"/>
</dbReference>
<evidence type="ECO:0000313" key="7">
    <source>
        <dbReference type="Proteomes" id="UP000318538"/>
    </source>
</evidence>
<keyword evidence="7" id="KW-1185">Reference proteome</keyword>
<protein>
    <submittedName>
        <fullName evidence="6">HTH-type transcriptional repressor ComR</fullName>
    </submittedName>
</protein>
<dbReference type="InterPro" id="IPR001647">
    <property type="entry name" value="HTH_TetR"/>
</dbReference>
<dbReference type="InterPro" id="IPR036271">
    <property type="entry name" value="Tet_transcr_reg_TetR-rel_C_sf"/>
</dbReference>
<reference evidence="6 7" key="1">
    <citation type="submission" date="2019-02" db="EMBL/GenBank/DDBJ databases">
        <title>Deep-cultivation of Planctomycetes and their phenomic and genomic characterization uncovers novel biology.</title>
        <authorList>
            <person name="Wiegand S."/>
            <person name="Jogler M."/>
            <person name="Boedeker C."/>
            <person name="Pinto D."/>
            <person name="Vollmers J."/>
            <person name="Rivas-Marin E."/>
            <person name="Kohn T."/>
            <person name="Peeters S.H."/>
            <person name="Heuer A."/>
            <person name="Rast P."/>
            <person name="Oberbeckmann S."/>
            <person name="Bunk B."/>
            <person name="Jeske O."/>
            <person name="Meyerdierks A."/>
            <person name="Storesund J.E."/>
            <person name="Kallscheuer N."/>
            <person name="Luecker S."/>
            <person name="Lage O.M."/>
            <person name="Pohl T."/>
            <person name="Merkel B.J."/>
            <person name="Hornburger P."/>
            <person name="Mueller R.-W."/>
            <person name="Bruemmer F."/>
            <person name="Labrenz M."/>
            <person name="Spormann A.M."/>
            <person name="Op den Camp H."/>
            <person name="Overmann J."/>
            <person name="Amann R."/>
            <person name="Jetten M.S.M."/>
            <person name="Mascher T."/>
            <person name="Medema M.H."/>
            <person name="Devos D.P."/>
            <person name="Kaster A.-K."/>
            <person name="Ovreas L."/>
            <person name="Rohde M."/>
            <person name="Galperin M.Y."/>
            <person name="Jogler C."/>
        </authorList>
    </citation>
    <scope>NUCLEOTIDE SEQUENCE [LARGE SCALE GENOMIC DNA]</scope>
    <source>
        <strain evidence="6 7">K22_7</strain>
    </source>
</reference>
<evidence type="ECO:0000259" key="5">
    <source>
        <dbReference type="PROSITE" id="PS50977"/>
    </source>
</evidence>
<dbReference type="PANTHER" id="PTHR47506">
    <property type="entry name" value="TRANSCRIPTIONAL REGULATORY PROTEIN"/>
    <property type="match status" value="1"/>
</dbReference>
<dbReference type="InterPro" id="IPR009057">
    <property type="entry name" value="Homeodomain-like_sf"/>
</dbReference>
<dbReference type="GO" id="GO:0003677">
    <property type="term" value="F:DNA binding"/>
    <property type="evidence" value="ECO:0007669"/>
    <property type="project" value="UniProtKB-UniRule"/>
</dbReference>
<organism evidence="6 7">
    <name type="scientific">Rubripirellula lacrimiformis</name>
    <dbReference type="NCBI Taxonomy" id="1930273"/>
    <lineage>
        <taxon>Bacteria</taxon>
        <taxon>Pseudomonadati</taxon>
        <taxon>Planctomycetota</taxon>
        <taxon>Planctomycetia</taxon>
        <taxon>Pirellulales</taxon>
        <taxon>Pirellulaceae</taxon>
        <taxon>Rubripirellula</taxon>
    </lineage>
</organism>
<evidence type="ECO:0000256" key="1">
    <source>
        <dbReference type="ARBA" id="ARBA00023015"/>
    </source>
</evidence>
<dbReference type="SUPFAM" id="SSF46689">
    <property type="entry name" value="Homeodomain-like"/>
    <property type="match status" value="1"/>
</dbReference>
<dbReference type="KEGG" id="rlc:K227x_31850"/>
<dbReference type="AlphaFoldDB" id="A0A517NCK7"/>
<evidence type="ECO:0000256" key="4">
    <source>
        <dbReference type="PROSITE-ProRule" id="PRU00335"/>
    </source>
</evidence>
<dbReference type="RefSeq" id="WP_145170586.1">
    <property type="nucleotide sequence ID" value="NZ_CP036525.1"/>
</dbReference>
<feature type="DNA-binding region" description="H-T-H motif" evidence="4">
    <location>
        <begin position="29"/>
        <end position="48"/>
    </location>
</feature>
<dbReference type="Gene3D" id="1.10.10.60">
    <property type="entry name" value="Homeodomain-like"/>
    <property type="match status" value="1"/>
</dbReference>
<dbReference type="PROSITE" id="PS50977">
    <property type="entry name" value="HTH_TETR_2"/>
    <property type="match status" value="1"/>
</dbReference>
<dbReference type="PANTHER" id="PTHR47506:SF1">
    <property type="entry name" value="HTH-TYPE TRANSCRIPTIONAL REGULATOR YJDC"/>
    <property type="match status" value="1"/>
</dbReference>
<evidence type="ECO:0000256" key="2">
    <source>
        <dbReference type="ARBA" id="ARBA00023125"/>
    </source>
</evidence>
<dbReference type="EMBL" id="CP036525">
    <property type="protein sequence ID" value="QDT04788.1"/>
    <property type="molecule type" value="Genomic_DNA"/>
</dbReference>
<dbReference type="Proteomes" id="UP000318538">
    <property type="component" value="Chromosome"/>
</dbReference>